<evidence type="ECO:0000256" key="5">
    <source>
        <dbReference type="ARBA" id="ARBA00023306"/>
    </source>
</evidence>
<accession>A0A139IPC7</accession>
<proteinExistence type="inferred from homology"/>
<comment type="caution">
    <text evidence="7">The sequence shown here is derived from an EMBL/GenBank/DDBJ whole genome shotgun (WGS) entry which is preliminary data.</text>
</comment>
<evidence type="ECO:0000256" key="6">
    <source>
        <dbReference type="SAM" id="MobiDB-lite"/>
    </source>
</evidence>
<dbReference type="GO" id="GO:0031261">
    <property type="term" value="C:DNA replication preinitiation complex"/>
    <property type="evidence" value="ECO:0007669"/>
    <property type="project" value="TreeGrafter"/>
</dbReference>
<reference evidence="7 8" key="1">
    <citation type="submission" date="2015-07" db="EMBL/GenBank/DDBJ databases">
        <title>Comparative genomics of the Sigatoka disease complex on banana suggests a link between parallel evolutionary changes in Pseudocercospora fijiensis and Pseudocercospora eumusae and increased virulence on the banana host.</title>
        <authorList>
            <person name="Chang T.-C."/>
            <person name="Salvucci A."/>
            <person name="Crous P.W."/>
            <person name="Stergiopoulos I."/>
        </authorList>
    </citation>
    <scope>NUCLEOTIDE SEQUENCE [LARGE SCALE GENOMIC DNA]</scope>
    <source>
        <strain evidence="7 8">CBS 116634</strain>
    </source>
</reference>
<keyword evidence="3" id="KW-0235">DNA replication</keyword>
<dbReference type="GO" id="GO:0003697">
    <property type="term" value="F:single-stranded DNA binding"/>
    <property type="evidence" value="ECO:0007669"/>
    <property type="project" value="TreeGrafter"/>
</dbReference>
<protein>
    <recommendedName>
        <fullName evidence="9">CDC45-like protein</fullName>
    </recommendedName>
</protein>
<dbReference type="Proteomes" id="UP000073492">
    <property type="component" value="Unassembled WGS sequence"/>
</dbReference>
<dbReference type="Pfam" id="PF02724">
    <property type="entry name" value="CDC45"/>
    <property type="match status" value="1"/>
</dbReference>
<evidence type="ECO:0000313" key="8">
    <source>
        <dbReference type="Proteomes" id="UP000073492"/>
    </source>
</evidence>
<evidence type="ECO:0000256" key="2">
    <source>
        <dbReference type="ARBA" id="ARBA00010727"/>
    </source>
</evidence>
<feature type="region of interest" description="Disordered" evidence="6">
    <location>
        <begin position="196"/>
        <end position="311"/>
    </location>
</feature>
<dbReference type="PANTHER" id="PTHR10507">
    <property type="entry name" value="CDC45-RELATED PROTEIN"/>
    <property type="match status" value="1"/>
</dbReference>
<gene>
    <name evidence="7" type="ORF">AC579_1778</name>
</gene>
<comment type="subcellular location">
    <subcellularLocation>
        <location evidence="1">Nucleus</location>
    </subcellularLocation>
</comment>
<dbReference type="GO" id="GO:1902977">
    <property type="term" value="P:mitotic DNA replication preinitiation complex assembly"/>
    <property type="evidence" value="ECO:0007669"/>
    <property type="project" value="TreeGrafter"/>
</dbReference>
<organism evidence="7 8">
    <name type="scientific">Pseudocercospora musae</name>
    <dbReference type="NCBI Taxonomy" id="113226"/>
    <lineage>
        <taxon>Eukaryota</taxon>
        <taxon>Fungi</taxon>
        <taxon>Dikarya</taxon>
        <taxon>Ascomycota</taxon>
        <taxon>Pezizomycotina</taxon>
        <taxon>Dothideomycetes</taxon>
        <taxon>Dothideomycetidae</taxon>
        <taxon>Mycosphaerellales</taxon>
        <taxon>Mycosphaerellaceae</taxon>
        <taxon>Pseudocercospora</taxon>
    </lineage>
</organism>
<feature type="region of interest" description="Disordered" evidence="6">
    <location>
        <begin position="138"/>
        <end position="177"/>
    </location>
</feature>
<feature type="region of interest" description="Disordered" evidence="6">
    <location>
        <begin position="404"/>
        <end position="424"/>
    </location>
</feature>
<evidence type="ECO:0000256" key="4">
    <source>
        <dbReference type="ARBA" id="ARBA00023242"/>
    </source>
</evidence>
<evidence type="ECO:0000256" key="3">
    <source>
        <dbReference type="ARBA" id="ARBA00022705"/>
    </source>
</evidence>
<dbReference type="PANTHER" id="PTHR10507:SF0">
    <property type="entry name" value="CELL DIVISION CONTROL PROTEIN 45 HOMOLOG"/>
    <property type="match status" value="1"/>
</dbReference>
<evidence type="ECO:0000313" key="7">
    <source>
        <dbReference type="EMBL" id="KXT16460.1"/>
    </source>
</evidence>
<dbReference type="GO" id="GO:0003682">
    <property type="term" value="F:chromatin binding"/>
    <property type="evidence" value="ECO:0007669"/>
    <property type="project" value="TreeGrafter"/>
</dbReference>
<keyword evidence="4" id="KW-0539">Nucleus</keyword>
<feature type="compositionally biased region" description="Acidic residues" evidence="6">
    <location>
        <begin position="203"/>
        <end position="223"/>
    </location>
</feature>
<feature type="region of interest" description="Disordered" evidence="6">
    <location>
        <begin position="730"/>
        <end position="825"/>
    </location>
</feature>
<feature type="compositionally biased region" description="Basic and acidic residues" evidence="6">
    <location>
        <begin position="734"/>
        <end position="757"/>
    </location>
</feature>
<feature type="compositionally biased region" description="Acidic residues" evidence="6">
    <location>
        <begin position="781"/>
        <end position="811"/>
    </location>
</feature>
<dbReference type="GO" id="GO:0006270">
    <property type="term" value="P:DNA replication initiation"/>
    <property type="evidence" value="ECO:0007669"/>
    <property type="project" value="InterPro"/>
</dbReference>
<feature type="compositionally biased region" description="Acidic residues" evidence="6">
    <location>
        <begin position="246"/>
        <end position="255"/>
    </location>
</feature>
<keyword evidence="5" id="KW-0131">Cell cycle</keyword>
<evidence type="ECO:0000256" key="1">
    <source>
        <dbReference type="ARBA" id="ARBA00004123"/>
    </source>
</evidence>
<feature type="compositionally biased region" description="Basic residues" evidence="6">
    <location>
        <begin position="758"/>
        <end position="771"/>
    </location>
</feature>
<dbReference type="AlphaFoldDB" id="A0A139IPC7"/>
<dbReference type="STRING" id="113226.A0A139IPC7"/>
<dbReference type="OrthoDB" id="10258882at2759"/>
<dbReference type="GO" id="GO:0000727">
    <property type="term" value="P:double-strand break repair via break-induced replication"/>
    <property type="evidence" value="ECO:0007669"/>
    <property type="project" value="TreeGrafter"/>
</dbReference>
<dbReference type="InterPro" id="IPR003874">
    <property type="entry name" value="CDC45"/>
</dbReference>
<dbReference type="EMBL" id="LFZO01000036">
    <property type="protein sequence ID" value="KXT16460.1"/>
    <property type="molecule type" value="Genomic_DNA"/>
</dbReference>
<feature type="compositionally biased region" description="Low complexity" evidence="6">
    <location>
        <begin position="269"/>
        <end position="284"/>
    </location>
</feature>
<comment type="similarity">
    <text evidence="2">Belongs to the CDC45 family.</text>
</comment>
<name>A0A139IPC7_9PEZI</name>
<keyword evidence="8" id="KW-1185">Reference proteome</keyword>
<evidence type="ECO:0008006" key="9">
    <source>
        <dbReference type="Google" id="ProtNLM"/>
    </source>
</evidence>
<sequence length="872" mass="96517">MYLPRSHISQLYTHLERIAHPSKNNAVILTSLSVDSLCALRILESLFKRDYIGHQSIPVSGYAELQEHGAANVRRLSRQNGGDGGVIICLGLGGAVALEELLGLDGSIDGAEAGAEGMQDHGIELWVIDSHRPLNLENVFGGEAAPSSHDQQTSRRPGVTEGRINPGYKPGKGGVIVWDDGDLEDELQAEKEAYFALQGMPEITEDDLALDDGEDDDEDGEAPDGERYQEDASSSSGQKRKRGADSDNEDELSDSDLERGRAHRRRRSNSSTSIPIPSSPGGNPLSAQVDTASTPPPLPSSPPKRKELSAKQMRKQLLKLRRKHEATLDRYYDLGTSSAEPVSSMAYSLASELGREDNDMLWLACVGICSLQILPSGSSARIKHVRELLQDEVRRLNPIPESELRATQSAEARIPTRARSADDHSIQLSPEPRFMMIRHWSLYDSMQHSTYLATRLHLWNDNGKKRLAKLLAKMGISLQEAGKGFTHMNSELKHSLRKRILKFAEQYNLADLVPGNNGRSMEGWGFVRSMGWAGTYSAEDIAIVAGALLEVGGEAHLFPELKFEHRSSTDFNYNARMRTLPTPPHSSDDGMETPDDVPDHITNRFNRAYDALAPSLRGFQRIQAAVSIAHKLSRAIFRVGSHIISKGMHKNLTSFRMAIVREGPDVPLFTHPGALVRLAVWVSEAIRVIEAEKGKRIKAGKDDTLVIAALDEGRGVYVVVGLGGGNGMGKKFRSKAEIKEREEKKKRKEAERVARKAAEKRKREERKRLRKERNEANGILSDDEDEDDSEPDTEEDSDSDNSDSENEDDADEYGHARGKSGPLNRFGQAFQEVVDQTGARVRIDSFEHSVVEVKKDDFQGFLEALISKKVVN</sequence>
<dbReference type="GO" id="GO:0003688">
    <property type="term" value="F:DNA replication origin binding"/>
    <property type="evidence" value="ECO:0007669"/>
    <property type="project" value="TreeGrafter"/>
</dbReference>